<keyword evidence="6 12" id="KW-0697">Rotamase</keyword>
<keyword evidence="5" id="KW-0963">Cytoplasm</keyword>
<comment type="caution">
    <text evidence="14">The sequence shown here is derived from an EMBL/GenBank/DDBJ whole genome shotgun (WGS) entry which is preliminary data.</text>
</comment>
<evidence type="ECO:0000256" key="8">
    <source>
        <dbReference type="ARBA" id="ARBA00040926"/>
    </source>
</evidence>
<dbReference type="InterPro" id="IPR046357">
    <property type="entry name" value="PPIase_dom_sf"/>
</dbReference>
<dbReference type="PANTHER" id="PTHR43629:SF3">
    <property type="entry name" value="PEPTIDYL-PROLYL CIS-TRANS ISOMERASE C"/>
    <property type="match status" value="1"/>
</dbReference>
<dbReference type="SUPFAM" id="SSF54534">
    <property type="entry name" value="FKBP-like"/>
    <property type="match status" value="1"/>
</dbReference>
<dbReference type="OrthoDB" id="14196at2"/>
<comment type="function">
    <text evidence="11">PPIases accelerate the folding of proteins. It prefers amino acid residues with hydrophobic side chains like leucine and phenylalanine in the P1 position of the peptides substrates.</text>
</comment>
<dbReference type="Pfam" id="PF00639">
    <property type="entry name" value="Rotamase"/>
    <property type="match status" value="1"/>
</dbReference>
<dbReference type="InterPro" id="IPR000297">
    <property type="entry name" value="PPIase_PpiC"/>
</dbReference>
<dbReference type="PROSITE" id="PS01096">
    <property type="entry name" value="PPIC_PPIASE_1"/>
    <property type="match status" value="1"/>
</dbReference>
<evidence type="ECO:0000256" key="12">
    <source>
        <dbReference type="PROSITE-ProRule" id="PRU00278"/>
    </source>
</evidence>
<dbReference type="InterPro" id="IPR052204">
    <property type="entry name" value="PpiC/parvulin_rotamase"/>
</dbReference>
<gene>
    <name evidence="14" type="ORF">DU002_08555</name>
</gene>
<feature type="domain" description="PpiC" evidence="13">
    <location>
        <begin position="1"/>
        <end position="90"/>
    </location>
</feature>
<evidence type="ECO:0000256" key="5">
    <source>
        <dbReference type="ARBA" id="ARBA00022490"/>
    </source>
</evidence>
<evidence type="ECO:0000256" key="6">
    <source>
        <dbReference type="ARBA" id="ARBA00023110"/>
    </source>
</evidence>
<evidence type="ECO:0000256" key="2">
    <source>
        <dbReference type="ARBA" id="ARBA00004496"/>
    </source>
</evidence>
<comment type="catalytic activity">
    <reaction evidence="1">
        <text>[protein]-peptidylproline (omega=180) = [protein]-peptidylproline (omega=0)</text>
        <dbReference type="Rhea" id="RHEA:16237"/>
        <dbReference type="Rhea" id="RHEA-COMP:10747"/>
        <dbReference type="Rhea" id="RHEA-COMP:10748"/>
        <dbReference type="ChEBI" id="CHEBI:83833"/>
        <dbReference type="ChEBI" id="CHEBI:83834"/>
        <dbReference type="EC" id="5.2.1.8"/>
    </reaction>
</comment>
<evidence type="ECO:0000259" key="13">
    <source>
        <dbReference type="PROSITE" id="PS50198"/>
    </source>
</evidence>
<dbReference type="PROSITE" id="PS50198">
    <property type="entry name" value="PPIC_PPIASE_2"/>
    <property type="match status" value="1"/>
</dbReference>
<evidence type="ECO:0000256" key="4">
    <source>
        <dbReference type="ARBA" id="ARBA00013194"/>
    </source>
</evidence>
<evidence type="ECO:0000256" key="7">
    <source>
        <dbReference type="ARBA" id="ARBA00023235"/>
    </source>
</evidence>
<evidence type="ECO:0000313" key="14">
    <source>
        <dbReference type="EMBL" id="RCU50463.1"/>
    </source>
</evidence>
<name>A0A368NKR9_9GAMM</name>
<evidence type="ECO:0000256" key="10">
    <source>
        <dbReference type="ARBA" id="ARBA00043072"/>
    </source>
</evidence>
<proteinExistence type="inferred from homology"/>
<keyword evidence="15" id="KW-1185">Reference proteome</keyword>
<organism evidence="14 15">
    <name type="scientific">Corallincola holothuriorum</name>
    <dbReference type="NCBI Taxonomy" id="2282215"/>
    <lineage>
        <taxon>Bacteria</taxon>
        <taxon>Pseudomonadati</taxon>
        <taxon>Pseudomonadota</taxon>
        <taxon>Gammaproteobacteria</taxon>
        <taxon>Alteromonadales</taxon>
        <taxon>Psychromonadaceae</taxon>
        <taxon>Corallincola</taxon>
    </lineage>
</organism>
<dbReference type="RefSeq" id="WP_114337952.1">
    <property type="nucleotide sequence ID" value="NZ_QPID01000004.1"/>
</dbReference>
<dbReference type="Gene3D" id="3.10.50.40">
    <property type="match status" value="1"/>
</dbReference>
<evidence type="ECO:0000256" key="1">
    <source>
        <dbReference type="ARBA" id="ARBA00000971"/>
    </source>
</evidence>
<dbReference type="GO" id="GO:0003755">
    <property type="term" value="F:peptidyl-prolyl cis-trans isomerase activity"/>
    <property type="evidence" value="ECO:0007669"/>
    <property type="project" value="UniProtKB-KW"/>
</dbReference>
<dbReference type="EMBL" id="QPID01000004">
    <property type="protein sequence ID" value="RCU50463.1"/>
    <property type="molecule type" value="Genomic_DNA"/>
</dbReference>
<sequence>MQSAHAVHILVKTQKEAADLKQQLAKGGDFAKLAKKHSLCPSGKKGGDLGEFRRGEMVKAFDDVVFKRAILEVHGPIKTPFGYHLIKTLYRSGR</sequence>
<accession>A0A368NKR9</accession>
<dbReference type="GO" id="GO:0005737">
    <property type="term" value="C:cytoplasm"/>
    <property type="evidence" value="ECO:0007669"/>
    <property type="project" value="UniProtKB-SubCell"/>
</dbReference>
<dbReference type="EC" id="5.2.1.8" evidence="4"/>
<keyword evidence="7 12" id="KW-0413">Isomerase</keyword>
<evidence type="ECO:0000313" key="15">
    <source>
        <dbReference type="Proteomes" id="UP000252558"/>
    </source>
</evidence>
<reference evidence="14 15" key="1">
    <citation type="submission" date="2018-07" db="EMBL/GenBank/DDBJ databases">
        <title>Corallincola holothuriorum sp. nov., a new facultative anaerobe isolated from sea cucumber Apostichopus japonicus.</title>
        <authorList>
            <person name="Xia H."/>
        </authorList>
    </citation>
    <scope>NUCLEOTIDE SEQUENCE [LARGE SCALE GENOMIC DNA]</scope>
    <source>
        <strain evidence="14 15">C4</strain>
    </source>
</reference>
<comment type="subcellular location">
    <subcellularLocation>
        <location evidence="2">Cytoplasm</location>
    </subcellularLocation>
</comment>
<evidence type="ECO:0000256" key="3">
    <source>
        <dbReference type="ARBA" id="ARBA00007656"/>
    </source>
</evidence>
<evidence type="ECO:0000256" key="9">
    <source>
        <dbReference type="ARBA" id="ARBA00041926"/>
    </source>
</evidence>
<dbReference type="NCBIfam" id="NF011969">
    <property type="entry name" value="PRK15441.1"/>
    <property type="match status" value="1"/>
</dbReference>
<protein>
    <recommendedName>
        <fullName evidence="8">Peptidyl-prolyl cis-trans isomerase C</fullName>
        <ecNumber evidence="4">5.2.1.8</ecNumber>
    </recommendedName>
    <alternativeName>
        <fullName evidence="10">Parvulin</fullName>
    </alternativeName>
    <alternativeName>
        <fullName evidence="9">Rotamase C</fullName>
    </alternativeName>
</protein>
<evidence type="ECO:0000256" key="11">
    <source>
        <dbReference type="ARBA" id="ARBA00046231"/>
    </source>
</evidence>
<dbReference type="AlphaFoldDB" id="A0A368NKR9"/>
<dbReference type="Proteomes" id="UP000252558">
    <property type="component" value="Unassembled WGS sequence"/>
</dbReference>
<dbReference type="InterPro" id="IPR023058">
    <property type="entry name" value="PPIase_PpiC_CS"/>
</dbReference>
<dbReference type="PANTHER" id="PTHR43629">
    <property type="entry name" value="PEPTIDYL-PROLYL CIS-TRANS ISOMERASE"/>
    <property type="match status" value="1"/>
</dbReference>
<comment type="similarity">
    <text evidence="3">Belongs to the PpiC/parvulin rotamase family.</text>
</comment>